<evidence type="ECO:0000256" key="2">
    <source>
        <dbReference type="SAM" id="SignalP"/>
    </source>
</evidence>
<organism evidence="4 5">
    <name type="scientific">Parasediminibacterium paludis</name>
    <dbReference type="NCBI Taxonomy" id="908966"/>
    <lineage>
        <taxon>Bacteria</taxon>
        <taxon>Pseudomonadati</taxon>
        <taxon>Bacteroidota</taxon>
        <taxon>Chitinophagia</taxon>
        <taxon>Chitinophagales</taxon>
        <taxon>Chitinophagaceae</taxon>
        <taxon>Parasediminibacterium</taxon>
    </lineage>
</organism>
<keyword evidence="5" id="KW-1185">Reference proteome</keyword>
<dbReference type="InterPro" id="IPR036278">
    <property type="entry name" value="Sialidase_sf"/>
</dbReference>
<feature type="domain" description="Sortilin N-terminal" evidence="3">
    <location>
        <begin position="133"/>
        <end position="258"/>
    </location>
</feature>
<name>A0ABV8Q0U7_9BACT</name>
<comment type="caution">
    <text evidence="4">The sequence shown here is derived from an EMBL/GenBank/DDBJ whole genome shotgun (WGS) entry which is preliminary data.</text>
</comment>
<keyword evidence="1" id="KW-0677">Repeat</keyword>
<feature type="chain" id="PRO_5045573702" description="Sortilin N-terminal domain-containing protein" evidence="2">
    <location>
        <begin position="20"/>
        <end position="1048"/>
    </location>
</feature>
<evidence type="ECO:0000256" key="1">
    <source>
        <dbReference type="ARBA" id="ARBA00022737"/>
    </source>
</evidence>
<dbReference type="InterPro" id="IPR031778">
    <property type="entry name" value="Sortilin_N"/>
</dbReference>
<accession>A0ABV8Q0U7</accession>
<dbReference type="RefSeq" id="WP_379015299.1">
    <property type="nucleotide sequence ID" value="NZ_JBHSDC010000029.1"/>
</dbReference>
<dbReference type="Gene3D" id="2.130.10.10">
    <property type="entry name" value="YVTN repeat-like/Quinoprotein amine dehydrogenase"/>
    <property type="match status" value="4"/>
</dbReference>
<dbReference type="PANTHER" id="PTHR43739">
    <property type="entry name" value="XYLOGLUCANASE (EUROFUNG)"/>
    <property type="match status" value="1"/>
</dbReference>
<sequence length="1048" mass="116336">MRKLLLTSSICLATLFAIAQKKNTKQESPVKESAADSVFFSKIKYREVGPFRGGRSGAVAGSYKNKNTFYFGATGGGVWKTTDGGNNWKNISDKYFGGSIGSVAVAPSDETVLYVGEGESTLRGNVSEGLGGMWRSDDGGRSWKNIGLKDTRHIVKIVIHPKDPNTVWVAVMGHMFGPNEDRGVYKTTDGGKTWKKVLYVNSQTGCSDITMEPNNPSILYAGLWHVIRTPYSMESGGDGSGLWKSTDGGDTWINLSNKKGLSKGVWGIVTVAVAASNTDKIYTVIENAKGGLFASEDGGETWTLQSNDNNIRQRAWYYSRVFVDPKNEHIVYCPNVNFMRSKDGGKTFQAVNSTPHGDHHDLWIDPEDGNRMIVADDGGAQVSFDGAANFSNYYNQPTAQFYRVTTDNAFPYRILGAQQDNSTVRIKSRTYGNAITQDDWQPTAGAESGYVVADPLNPDIVYGGNYGGFLSRLDHKTGENRAINVWPDNPMGAGADVQKYRFQWNFPIFFSPHNPKRLYACGDHLFVTENEGQSWEMISPDLTTNDKTKQVSSGGPITKDNTSVEYYCTIFTATESPLEKDLLYTGSDDGILSVSKDGGKHWDNVTPKNCPKWMMWNTIETDPFKKGAAYIVGTRYKLDDYTPYIYKTEDYGQSWKLITAGIDPMHFTRVLRADKKRPGLLYAGTEFGMYISYDDGANWKKFQLNLPIVPITDLTIKENDLIVATQGRAFWMIDDLSLLQQKDNTVTNRKLHVFTVNDSYRMEGGGSSRRRGVALPHNAGMNPPNGVVFNYWLKDATDTSKVSISIYDKKGMRIKTFSKDAKEEYNKLEFTAGMNQFVWDMLYPPAEKLDGLILWNGNVEGPKVAPGTYTASVYYDGDSVKVPFTIKGDPNYAMTEADYDAQTGMLLQIRDKFSEVQKAIKTIRAVRSQITDFTAKMDTVANKAVKLMADSISKQITTIEEALYQTKSKSGQDVLNFPIRLNDKISGLYDVAASGYNPPSKQVKEAFADLSAQADVQLTKLKKIMGEALPALNTLIHNQQVPVISIKD</sequence>
<dbReference type="PANTHER" id="PTHR43739:SF5">
    <property type="entry name" value="EXO-ALPHA-SIALIDASE"/>
    <property type="match status" value="1"/>
</dbReference>
<keyword evidence="2" id="KW-0732">Signal</keyword>
<proteinExistence type="predicted"/>
<dbReference type="Proteomes" id="UP001595906">
    <property type="component" value="Unassembled WGS sequence"/>
</dbReference>
<dbReference type="InterPro" id="IPR052025">
    <property type="entry name" value="Xyloglucanase_GH74"/>
</dbReference>
<reference evidence="5" key="1">
    <citation type="journal article" date="2019" name="Int. J. Syst. Evol. Microbiol.">
        <title>The Global Catalogue of Microorganisms (GCM) 10K type strain sequencing project: providing services to taxonomists for standard genome sequencing and annotation.</title>
        <authorList>
            <consortium name="The Broad Institute Genomics Platform"/>
            <consortium name="The Broad Institute Genome Sequencing Center for Infectious Disease"/>
            <person name="Wu L."/>
            <person name="Ma J."/>
        </authorList>
    </citation>
    <scope>NUCLEOTIDE SEQUENCE [LARGE SCALE GENOMIC DNA]</scope>
    <source>
        <strain evidence="5">CECT 8010</strain>
    </source>
</reference>
<dbReference type="SUPFAM" id="SSF50939">
    <property type="entry name" value="Sialidases"/>
    <property type="match status" value="2"/>
</dbReference>
<evidence type="ECO:0000313" key="5">
    <source>
        <dbReference type="Proteomes" id="UP001595906"/>
    </source>
</evidence>
<evidence type="ECO:0000313" key="4">
    <source>
        <dbReference type="EMBL" id="MFC4233145.1"/>
    </source>
</evidence>
<feature type="signal peptide" evidence="2">
    <location>
        <begin position="1"/>
        <end position="19"/>
    </location>
</feature>
<protein>
    <recommendedName>
        <fullName evidence="3">Sortilin N-terminal domain-containing protein</fullName>
    </recommendedName>
</protein>
<dbReference type="InterPro" id="IPR015943">
    <property type="entry name" value="WD40/YVTN_repeat-like_dom_sf"/>
</dbReference>
<dbReference type="CDD" id="cd15482">
    <property type="entry name" value="Sialidase_non-viral"/>
    <property type="match status" value="2"/>
</dbReference>
<dbReference type="Gene3D" id="2.60.40.4070">
    <property type="match status" value="1"/>
</dbReference>
<gene>
    <name evidence="4" type="ORF">ACFOW1_14685</name>
</gene>
<evidence type="ECO:0000259" key="3">
    <source>
        <dbReference type="Pfam" id="PF15902"/>
    </source>
</evidence>
<dbReference type="EMBL" id="JBHSDC010000029">
    <property type="protein sequence ID" value="MFC4233145.1"/>
    <property type="molecule type" value="Genomic_DNA"/>
</dbReference>
<feature type="domain" description="Sortilin N-terminal" evidence="3">
    <location>
        <begin position="592"/>
        <end position="725"/>
    </location>
</feature>
<dbReference type="Pfam" id="PF15902">
    <property type="entry name" value="Sortilin-Vps10"/>
    <property type="match status" value="2"/>
</dbReference>